<reference evidence="1" key="1">
    <citation type="journal article" date="2014" name="Int. J. Syst. Evol. Microbiol.">
        <title>Complete genome sequence of Corynebacterium casei LMG S-19264T (=DSM 44701T), isolated from a smear-ripened cheese.</title>
        <authorList>
            <consortium name="US DOE Joint Genome Institute (JGI-PGF)"/>
            <person name="Walter F."/>
            <person name="Albersmeier A."/>
            <person name="Kalinowski J."/>
            <person name="Ruckert C."/>
        </authorList>
    </citation>
    <scope>NUCLEOTIDE SEQUENCE</scope>
    <source>
        <strain evidence="1">CGMCC 1.16548</strain>
    </source>
</reference>
<dbReference type="RefSeq" id="WP_191281693.1">
    <property type="nucleotide sequence ID" value="NZ_BNAI01000001.1"/>
</dbReference>
<reference evidence="1" key="2">
    <citation type="submission" date="2020-09" db="EMBL/GenBank/DDBJ databases">
        <authorList>
            <person name="Sun Q."/>
            <person name="Zhou Y."/>
        </authorList>
    </citation>
    <scope>NUCLEOTIDE SEQUENCE</scope>
    <source>
        <strain evidence="1">CGMCC 1.16548</strain>
    </source>
</reference>
<proteinExistence type="predicted"/>
<sequence>MTGAFARWVAGYTEKRQHERWQRTQRHAAYTDYLREVDRTMLLASVKMTPKTKDQMLVAITPMAEVISTISILGPEAVIRRADALRTQVATTISEKRKSEGFEAARVEYVVAVREALGIDPETDETVMRSTSGATK</sequence>
<organism evidence="1 2">
    <name type="scientific">Pseudolysinimonas yzui</name>
    <dbReference type="NCBI Taxonomy" id="2708254"/>
    <lineage>
        <taxon>Bacteria</taxon>
        <taxon>Bacillati</taxon>
        <taxon>Actinomycetota</taxon>
        <taxon>Actinomycetes</taxon>
        <taxon>Micrococcales</taxon>
        <taxon>Microbacteriaceae</taxon>
        <taxon>Pseudolysinimonas</taxon>
    </lineage>
</organism>
<evidence type="ECO:0000313" key="2">
    <source>
        <dbReference type="Proteomes" id="UP000617531"/>
    </source>
</evidence>
<protein>
    <submittedName>
        <fullName evidence="1">Uncharacterized protein</fullName>
    </submittedName>
</protein>
<name>A0A8J3GN97_9MICO</name>
<gene>
    <name evidence="1" type="ORF">GCM10011600_03950</name>
</gene>
<evidence type="ECO:0000313" key="1">
    <source>
        <dbReference type="EMBL" id="GHF06552.1"/>
    </source>
</evidence>
<dbReference type="Proteomes" id="UP000617531">
    <property type="component" value="Unassembled WGS sequence"/>
</dbReference>
<dbReference type="AlphaFoldDB" id="A0A8J3GN97"/>
<dbReference type="EMBL" id="BNAI01000001">
    <property type="protein sequence ID" value="GHF06552.1"/>
    <property type="molecule type" value="Genomic_DNA"/>
</dbReference>
<comment type="caution">
    <text evidence="1">The sequence shown here is derived from an EMBL/GenBank/DDBJ whole genome shotgun (WGS) entry which is preliminary data.</text>
</comment>
<keyword evidence="2" id="KW-1185">Reference proteome</keyword>
<accession>A0A8J3GN97</accession>